<dbReference type="AlphaFoldDB" id="A0A0F9L3J0"/>
<reference evidence="2" key="1">
    <citation type="journal article" date="2015" name="Nature">
        <title>Complex archaea that bridge the gap between prokaryotes and eukaryotes.</title>
        <authorList>
            <person name="Spang A."/>
            <person name="Saw J.H."/>
            <person name="Jorgensen S.L."/>
            <person name="Zaremba-Niedzwiedzka K."/>
            <person name="Martijn J."/>
            <person name="Lind A.E."/>
            <person name="van Eijk R."/>
            <person name="Schleper C."/>
            <person name="Guy L."/>
            <person name="Ettema T.J."/>
        </authorList>
    </citation>
    <scope>NUCLEOTIDE SEQUENCE</scope>
</reference>
<dbReference type="Pfam" id="PF04321">
    <property type="entry name" value="RmlD_sub_bind"/>
    <property type="match status" value="1"/>
</dbReference>
<feature type="domain" description="RmlD-like substrate binding" evidence="1">
    <location>
        <begin position="1"/>
        <end position="258"/>
    </location>
</feature>
<evidence type="ECO:0000313" key="2">
    <source>
        <dbReference type="EMBL" id="KKM88338.1"/>
    </source>
</evidence>
<dbReference type="EMBL" id="LAZR01006971">
    <property type="protein sequence ID" value="KKM88338.1"/>
    <property type="molecule type" value="Genomic_DNA"/>
</dbReference>
<evidence type="ECO:0000259" key="1">
    <source>
        <dbReference type="Pfam" id="PF04321"/>
    </source>
</evidence>
<dbReference type="SUPFAM" id="SSF51735">
    <property type="entry name" value="NAD(P)-binding Rossmann-fold domains"/>
    <property type="match status" value="1"/>
</dbReference>
<proteinExistence type="predicted"/>
<dbReference type="InterPro" id="IPR005913">
    <property type="entry name" value="dTDP_dehydrorham_reduct"/>
</dbReference>
<dbReference type="Gene3D" id="3.40.50.720">
    <property type="entry name" value="NAD(P)-binding Rossmann-like Domain"/>
    <property type="match status" value="1"/>
</dbReference>
<name>A0A0F9L3J0_9ZZZZ</name>
<sequence length="269" mass="29185">MTIAITGAKGRLGSWFVRKGFVPLECDITDRDQVREAIAIVQPRTIINCAAWTDVDGAEDENNVESALGVNLRGAAILRQEHVGLLVHISTSFIFDGKSGPYTENDIPNPLSWYGWTKFGGEGAILIQHPTLIVRTDNLFGPIGKTDFVRSIRDVLELGVPYQLPTNLIGSPTYIPHLAEGILSAERLGIAGVLNIVGDTAMSRYNFGRMIAEVFGYDPDIIEPTDVITGVAVRPLRGGLSVEKALSIGVPIYTPRDGLNALAEWSDET</sequence>
<protein>
    <recommendedName>
        <fullName evidence="1">RmlD-like substrate binding domain-containing protein</fullName>
    </recommendedName>
</protein>
<dbReference type="PANTHER" id="PTHR10491">
    <property type="entry name" value="DTDP-4-DEHYDRORHAMNOSE REDUCTASE"/>
    <property type="match status" value="1"/>
</dbReference>
<accession>A0A0F9L3J0</accession>
<dbReference type="PANTHER" id="PTHR10491:SF4">
    <property type="entry name" value="METHIONINE ADENOSYLTRANSFERASE 2 SUBUNIT BETA"/>
    <property type="match status" value="1"/>
</dbReference>
<gene>
    <name evidence="2" type="ORF">LCGC14_1259820</name>
</gene>
<dbReference type="InterPro" id="IPR036291">
    <property type="entry name" value="NAD(P)-bd_dom_sf"/>
</dbReference>
<organism evidence="2">
    <name type="scientific">marine sediment metagenome</name>
    <dbReference type="NCBI Taxonomy" id="412755"/>
    <lineage>
        <taxon>unclassified sequences</taxon>
        <taxon>metagenomes</taxon>
        <taxon>ecological metagenomes</taxon>
    </lineage>
</organism>
<dbReference type="InterPro" id="IPR029903">
    <property type="entry name" value="RmlD-like-bd"/>
</dbReference>
<comment type="caution">
    <text evidence="2">The sequence shown here is derived from an EMBL/GenBank/DDBJ whole genome shotgun (WGS) entry which is preliminary data.</text>
</comment>